<dbReference type="PATRIC" id="fig|1423792.3.peg.2615"/>
<accession>A0A0R1N7U6</accession>
<dbReference type="SMART" id="SM00530">
    <property type="entry name" value="HTH_XRE"/>
    <property type="match status" value="1"/>
</dbReference>
<dbReference type="Proteomes" id="UP000051330">
    <property type="component" value="Unassembled WGS sequence"/>
</dbReference>
<name>A0A0R1N7U6_9LACO</name>
<dbReference type="PANTHER" id="PTHR33516:SF2">
    <property type="entry name" value="LEXA REPRESSOR-RELATED"/>
    <property type="match status" value="1"/>
</dbReference>
<sequence>MTQEELAKRLDIAATTVSAWETGRANPLMDKVTLMARMFGVPLSDIAGDPSTIHSNSKSKHVKLLGVVSAGAPLEMFENQEDVEIPENIAEMWPEAFLLEVGGDSMNLVIPQGSYVLINPQHDFSDKDVVVVEFDGEEATLKRLYHAGKNLVLQPESTNKNYTPKIYTPQQVEENEISVLGKAVWFMANPNQRL</sequence>
<dbReference type="InterPro" id="IPR015927">
    <property type="entry name" value="Peptidase_S24_S26A/B/C"/>
</dbReference>
<dbReference type="InterPro" id="IPR036286">
    <property type="entry name" value="LexA/Signal_pep-like_sf"/>
</dbReference>
<evidence type="ECO:0000259" key="1">
    <source>
        <dbReference type="PROSITE" id="PS50943"/>
    </source>
</evidence>
<protein>
    <recommendedName>
        <fullName evidence="1">HTH cro/C1-type domain-containing protein</fullName>
    </recommendedName>
</protein>
<dbReference type="STRING" id="1423792.FD09_GL002567"/>
<dbReference type="SUPFAM" id="SSF47413">
    <property type="entry name" value="lambda repressor-like DNA-binding domains"/>
    <property type="match status" value="1"/>
</dbReference>
<dbReference type="Gene3D" id="1.10.260.40">
    <property type="entry name" value="lambda repressor-like DNA-binding domains"/>
    <property type="match status" value="1"/>
</dbReference>
<dbReference type="Gene3D" id="2.10.109.10">
    <property type="entry name" value="Umud Fragment, subunit A"/>
    <property type="match status" value="1"/>
</dbReference>
<dbReference type="Pfam" id="PF01381">
    <property type="entry name" value="HTH_3"/>
    <property type="match status" value="1"/>
</dbReference>
<feature type="domain" description="HTH cro/C1-type" evidence="1">
    <location>
        <begin position="1"/>
        <end position="46"/>
    </location>
</feature>
<dbReference type="InterPro" id="IPR001387">
    <property type="entry name" value="Cro/C1-type_HTH"/>
</dbReference>
<dbReference type="CDD" id="cd06529">
    <property type="entry name" value="S24_LexA-like"/>
    <property type="match status" value="1"/>
</dbReference>
<dbReference type="AlphaFoldDB" id="A0A0R1N7U6"/>
<dbReference type="PANTHER" id="PTHR33516">
    <property type="entry name" value="LEXA REPRESSOR"/>
    <property type="match status" value="1"/>
</dbReference>
<dbReference type="InterPro" id="IPR039418">
    <property type="entry name" value="LexA-like"/>
</dbReference>
<comment type="caution">
    <text evidence="2">The sequence shown here is derived from an EMBL/GenBank/DDBJ whole genome shotgun (WGS) entry which is preliminary data.</text>
</comment>
<dbReference type="EMBL" id="AZEC01000005">
    <property type="protein sequence ID" value="KRL13027.1"/>
    <property type="molecule type" value="Genomic_DNA"/>
</dbReference>
<reference evidence="2 3" key="1">
    <citation type="journal article" date="2015" name="Genome Announc.">
        <title>Expanding the biotechnology potential of lactobacilli through comparative genomics of 213 strains and associated genera.</title>
        <authorList>
            <person name="Sun Z."/>
            <person name="Harris H.M."/>
            <person name="McCann A."/>
            <person name="Guo C."/>
            <person name="Argimon S."/>
            <person name="Zhang W."/>
            <person name="Yang X."/>
            <person name="Jeffery I.B."/>
            <person name="Cooney J.C."/>
            <person name="Kagawa T.F."/>
            <person name="Liu W."/>
            <person name="Song Y."/>
            <person name="Salvetti E."/>
            <person name="Wrobel A."/>
            <person name="Rasinkangas P."/>
            <person name="Parkhill J."/>
            <person name="Rea M.C."/>
            <person name="O'Sullivan O."/>
            <person name="Ritari J."/>
            <person name="Douillard F.P."/>
            <person name="Paul Ross R."/>
            <person name="Yang R."/>
            <person name="Briner A.E."/>
            <person name="Felis G.E."/>
            <person name="de Vos W.M."/>
            <person name="Barrangou R."/>
            <person name="Klaenhammer T.R."/>
            <person name="Caufield P.W."/>
            <person name="Cui Y."/>
            <person name="Zhang H."/>
            <person name="O'Toole P.W."/>
        </authorList>
    </citation>
    <scope>NUCLEOTIDE SEQUENCE [LARGE SCALE GENOMIC DNA]</scope>
    <source>
        <strain evidence="2 3">DSM 12744</strain>
    </source>
</reference>
<proteinExistence type="predicted"/>
<evidence type="ECO:0000313" key="3">
    <source>
        <dbReference type="Proteomes" id="UP000051330"/>
    </source>
</evidence>
<dbReference type="InterPro" id="IPR050077">
    <property type="entry name" value="LexA_repressor"/>
</dbReference>
<keyword evidence="3" id="KW-1185">Reference proteome</keyword>
<organism evidence="2 3">
    <name type="scientific">Schleiferilactobacillus perolens DSM 12744</name>
    <dbReference type="NCBI Taxonomy" id="1423792"/>
    <lineage>
        <taxon>Bacteria</taxon>
        <taxon>Bacillati</taxon>
        <taxon>Bacillota</taxon>
        <taxon>Bacilli</taxon>
        <taxon>Lactobacillales</taxon>
        <taxon>Lactobacillaceae</taxon>
        <taxon>Schleiferilactobacillus</taxon>
    </lineage>
</organism>
<dbReference type="Pfam" id="PF00717">
    <property type="entry name" value="Peptidase_S24"/>
    <property type="match status" value="1"/>
</dbReference>
<dbReference type="GO" id="GO:0003677">
    <property type="term" value="F:DNA binding"/>
    <property type="evidence" value="ECO:0007669"/>
    <property type="project" value="InterPro"/>
</dbReference>
<dbReference type="CDD" id="cd00093">
    <property type="entry name" value="HTH_XRE"/>
    <property type="match status" value="1"/>
</dbReference>
<dbReference type="SUPFAM" id="SSF51306">
    <property type="entry name" value="LexA/Signal peptidase"/>
    <property type="match status" value="1"/>
</dbReference>
<evidence type="ECO:0000313" key="2">
    <source>
        <dbReference type="EMBL" id="KRL13027.1"/>
    </source>
</evidence>
<dbReference type="InterPro" id="IPR010982">
    <property type="entry name" value="Lambda_DNA-bd_dom_sf"/>
</dbReference>
<gene>
    <name evidence="2" type="ORF">FD09_GL002567</name>
</gene>
<dbReference type="PROSITE" id="PS50943">
    <property type="entry name" value="HTH_CROC1"/>
    <property type="match status" value="1"/>
</dbReference>